<name>A0ABU8GSD7_9ACTN</name>
<dbReference type="Proteomes" id="UP001365781">
    <property type="component" value="Unassembled WGS sequence"/>
</dbReference>
<evidence type="ECO:0000259" key="5">
    <source>
        <dbReference type="SMART" id="SM00530"/>
    </source>
</evidence>
<dbReference type="Pfam" id="PF20703">
    <property type="entry name" value="nSTAND1"/>
    <property type="match status" value="1"/>
</dbReference>
<evidence type="ECO:0000256" key="2">
    <source>
        <dbReference type="ARBA" id="ARBA00022737"/>
    </source>
</evidence>
<dbReference type="PROSITE" id="PS50082">
    <property type="entry name" value="WD_REPEATS_2"/>
    <property type="match status" value="6"/>
</dbReference>
<reference evidence="6 7" key="1">
    <citation type="submission" date="2024-03" db="EMBL/GenBank/DDBJ databases">
        <title>First Report of Pectobacterium brasiliscabiei causing potato scab in china.</title>
        <authorList>
            <person name="Handique U."/>
        </authorList>
    </citation>
    <scope>NUCLEOTIDE SEQUENCE [LARGE SCALE GENOMIC DNA]</scope>
    <source>
        <strain evidence="6 7">ZRIMU1503</strain>
    </source>
</reference>
<dbReference type="InterPro" id="IPR020472">
    <property type="entry name" value="WD40_PAC1"/>
</dbReference>
<organism evidence="6 7">
    <name type="scientific">Streptomyces brasiliscabiei</name>
    <dbReference type="NCBI Taxonomy" id="2736302"/>
    <lineage>
        <taxon>Bacteria</taxon>
        <taxon>Bacillati</taxon>
        <taxon>Actinomycetota</taxon>
        <taxon>Actinomycetes</taxon>
        <taxon>Kitasatosporales</taxon>
        <taxon>Streptomycetaceae</taxon>
        <taxon>Streptomyces</taxon>
    </lineage>
</organism>
<dbReference type="InterPro" id="IPR049052">
    <property type="entry name" value="nSTAND1"/>
</dbReference>
<dbReference type="EMBL" id="JBBAYM010000046">
    <property type="protein sequence ID" value="MEI5616095.1"/>
    <property type="molecule type" value="Genomic_DNA"/>
</dbReference>
<keyword evidence="1 3" id="KW-0853">WD repeat</keyword>
<dbReference type="InterPro" id="IPR019775">
    <property type="entry name" value="WD40_repeat_CS"/>
</dbReference>
<dbReference type="PANTHER" id="PTHR44129">
    <property type="entry name" value="WD REPEAT-CONTAINING PROTEIN POP1"/>
    <property type="match status" value="1"/>
</dbReference>
<dbReference type="SMART" id="SM00530">
    <property type="entry name" value="HTH_XRE"/>
    <property type="match status" value="1"/>
</dbReference>
<keyword evidence="7" id="KW-1185">Reference proteome</keyword>
<feature type="compositionally biased region" description="Basic and acidic residues" evidence="4">
    <location>
        <begin position="413"/>
        <end position="423"/>
    </location>
</feature>
<dbReference type="PRINTS" id="PR00320">
    <property type="entry name" value="GPROTEINBRPT"/>
</dbReference>
<dbReference type="InterPro" id="IPR050349">
    <property type="entry name" value="WD_LIS1/nudF_dynein_reg"/>
</dbReference>
<dbReference type="Pfam" id="PF00400">
    <property type="entry name" value="WD40"/>
    <property type="match status" value="6"/>
</dbReference>
<proteinExistence type="predicted"/>
<feature type="repeat" description="WD" evidence="3">
    <location>
        <begin position="772"/>
        <end position="813"/>
    </location>
</feature>
<evidence type="ECO:0000256" key="4">
    <source>
        <dbReference type="SAM" id="MobiDB-lite"/>
    </source>
</evidence>
<dbReference type="SUPFAM" id="SSF50978">
    <property type="entry name" value="WD40 repeat-like"/>
    <property type="match status" value="1"/>
</dbReference>
<dbReference type="CDD" id="cd00200">
    <property type="entry name" value="WD40"/>
    <property type="match status" value="1"/>
</dbReference>
<dbReference type="Gene3D" id="3.40.50.300">
    <property type="entry name" value="P-loop containing nucleotide triphosphate hydrolases"/>
    <property type="match status" value="1"/>
</dbReference>
<dbReference type="SMART" id="SM00320">
    <property type="entry name" value="WD40"/>
    <property type="match status" value="6"/>
</dbReference>
<keyword evidence="2" id="KW-0677">Repeat</keyword>
<dbReference type="PROSITE" id="PS00678">
    <property type="entry name" value="WD_REPEATS_1"/>
    <property type="match status" value="4"/>
</dbReference>
<accession>A0ABU8GSD7</accession>
<dbReference type="RefSeq" id="WP_336537014.1">
    <property type="nucleotide sequence ID" value="NZ_JBBAYL010000009.1"/>
</dbReference>
<feature type="repeat" description="WD" evidence="3">
    <location>
        <begin position="681"/>
        <end position="722"/>
    </location>
</feature>
<dbReference type="Gene3D" id="2.130.10.10">
    <property type="entry name" value="YVTN repeat-like/Quinoprotein amine dehydrogenase"/>
    <property type="match status" value="2"/>
</dbReference>
<feature type="repeat" description="WD" evidence="3">
    <location>
        <begin position="643"/>
        <end position="668"/>
    </location>
</feature>
<sequence>MPRGERPLEAEGGPLLDFAARLRKLREKAGSPTYRDLARRAHFSIAALSAAAAGRQLPTLAVTLAYVRACDGDVREWERIWRATAAECAAGRVRGGVAAETVRGVEAADTASAPYAGLASFRQSDADTFFGREKLTDRLVEHLKRKRFLVLFGASGSGKSSVLRAGVLPRFPGTPALILTPGAHPLEECAIQLAARARLTPGSVRAELASEPRALHRMVRQILAAAPDPEAELVVVVDQFEEVFTLCADAEERDAFVAALLHAARTPGSRCRVALAVRSDFYTHCTRLPALVDALADAHLPVGPMTLDELRAAIVRPAARARLTVEGALLATLVADAHGRPGALPLLSHALLETWHRRRGNALTLAGFQAAGGFEGALAQTAEAFHTGLSDTQRTLTRRLFLRLVALGDGTEDTKRRVPRRELDDTDDTDDTGGSTCGTGDTAFVLEQATRARLLTVDRDHVEITHEALIRCWPRLGRWLNEDRDRLRLHRALTEATAVWESLDRDPDTLYRGMRLAAAKELPDEVLTARERAFLDACETAERAEALRARHHIRRLRRLVAALVALLVCATTAVGFAVRSERTVTAQRNHALALKAADASTVLRTRDRSLAAQLALAAHRLDPGPVTRDALLSVAPRTLTRYVHALAVSPDGRTLATACDDGSLKLWNPTDPRRPALLGENRRHPDSFHALAFGPGGETLAGVSRDGEIRIWDVSEPGRPRVLSTTPTRHTGIVFSLALSPDGRTLATGGYDHTVRLWNIADPARPRLLNSLTGHTLNVKPVLFSPDGTLLASGSDDRTVRLWDVTDPRDVSTVAVLEGHDNFVDALAHSRDGRTLLSGSDDHTALLWDVSDPHRPRRLGRLQGHTDVITSVEFAPGGRLAVTAALDGTARLWDTGDGSRPTGRATLTGLSGGLATALPLAAHDAVVTLSNDHTVEIWPTDPTTARTRACAHVRTPLTPAQWTRHFPGLPYDPPCADPT</sequence>
<dbReference type="PROSITE" id="PS50294">
    <property type="entry name" value="WD_REPEATS_REGION"/>
    <property type="match status" value="6"/>
</dbReference>
<evidence type="ECO:0000313" key="7">
    <source>
        <dbReference type="Proteomes" id="UP001365781"/>
    </source>
</evidence>
<gene>
    <name evidence="6" type="ORF">WB403_44065</name>
</gene>
<feature type="domain" description="HTH cro/C1-type" evidence="5">
    <location>
        <begin position="21"/>
        <end position="77"/>
    </location>
</feature>
<comment type="caution">
    <text evidence="6">The sequence shown here is derived from an EMBL/GenBank/DDBJ whole genome shotgun (WGS) entry which is preliminary data.</text>
</comment>
<dbReference type="InterPro" id="IPR027417">
    <property type="entry name" value="P-loop_NTPase"/>
</dbReference>
<feature type="repeat" description="WD" evidence="3">
    <location>
        <begin position="817"/>
        <end position="858"/>
    </location>
</feature>
<protein>
    <submittedName>
        <fullName evidence="6">WD40 repeat domain-containing protein</fullName>
    </submittedName>
</protein>
<dbReference type="InterPro" id="IPR015943">
    <property type="entry name" value="WD40/YVTN_repeat-like_dom_sf"/>
</dbReference>
<dbReference type="SUPFAM" id="SSF52540">
    <property type="entry name" value="P-loop containing nucleoside triphosphate hydrolases"/>
    <property type="match status" value="1"/>
</dbReference>
<feature type="repeat" description="WD" evidence="3">
    <location>
        <begin position="862"/>
        <end position="894"/>
    </location>
</feature>
<dbReference type="InterPro" id="IPR001680">
    <property type="entry name" value="WD40_rpt"/>
</dbReference>
<evidence type="ECO:0000256" key="1">
    <source>
        <dbReference type="ARBA" id="ARBA00022574"/>
    </source>
</evidence>
<evidence type="ECO:0000313" key="6">
    <source>
        <dbReference type="EMBL" id="MEI5616095.1"/>
    </source>
</evidence>
<feature type="region of interest" description="Disordered" evidence="4">
    <location>
        <begin position="413"/>
        <end position="440"/>
    </location>
</feature>
<dbReference type="InterPro" id="IPR001387">
    <property type="entry name" value="Cro/C1-type_HTH"/>
</dbReference>
<feature type="repeat" description="WD" evidence="3">
    <location>
        <begin position="727"/>
        <end position="760"/>
    </location>
</feature>
<dbReference type="InterPro" id="IPR036322">
    <property type="entry name" value="WD40_repeat_dom_sf"/>
</dbReference>
<evidence type="ECO:0000256" key="3">
    <source>
        <dbReference type="PROSITE-ProRule" id="PRU00221"/>
    </source>
</evidence>